<proteinExistence type="predicted"/>
<comment type="caution">
    <text evidence="2">The sequence shown here is derived from an EMBL/GenBank/DDBJ whole genome shotgun (WGS) entry which is preliminary data.</text>
</comment>
<dbReference type="EMBL" id="BAVR01000032">
    <property type="protein sequence ID" value="GAE89225.1"/>
    <property type="molecule type" value="Genomic_DNA"/>
</dbReference>
<evidence type="ECO:0000313" key="3">
    <source>
        <dbReference type="Proteomes" id="UP000019109"/>
    </source>
</evidence>
<evidence type="ECO:0000313" key="2">
    <source>
        <dbReference type="EMBL" id="GAE89225.1"/>
    </source>
</evidence>
<gene>
    <name evidence="2" type="ORF">JCM21531_2729</name>
</gene>
<dbReference type="GO" id="GO:0005694">
    <property type="term" value="C:chromosome"/>
    <property type="evidence" value="ECO:0007669"/>
    <property type="project" value="InterPro"/>
</dbReference>
<name>W4V745_9FIRM</name>
<feature type="coiled-coil region" evidence="1">
    <location>
        <begin position="37"/>
        <end position="71"/>
    </location>
</feature>
<accession>W4V745</accession>
<protein>
    <submittedName>
        <fullName evidence="2">Chromosome partition protein smc</fullName>
    </submittedName>
</protein>
<dbReference type="GO" id="GO:0005524">
    <property type="term" value="F:ATP binding"/>
    <property type="evidence" value="ECO:0007669"/>
    <property type="project" value="InterPro"/>
</dbReference>
<dbReference type="SUPFAM" id="SSF75553">
    <property type="entry name" value="Smc hinge domain"/>
    <property type="match status" value="1"/>
</dbReference>
<dbReference type="InterPro" id="IPR036277">
    <property type="entry name" value="SMC_hinge_sf"/>
</dbReference>
<dbReference type="Gene3D" id="3.30.70.1620">
    <property type="match status" value="1"/>
</dbReference>
<dbReference type="Proteomes" id="UP000019109">
    <property type="component" value="Unassembled WGS sequence"/>
</dbReference>
<keyword evidence="1" id="KW-0175">Coiled coil</keyword>
<sequence length="203" mass="23619">MARRFGYSFRIVSLDGDILSTTGSMSGGSKEKRESGILSRNREISELEKNIAELKEDDGTIEKNVETLSRELTEIIDKISLEESSLKDNELIKIRDESHLAQIEENIKRSIARIDMLKQEKEQLIRQEKDTFEELSKYENELSKIEGDIAEKKKYCGKISGEEQGRAVDKRCVAYRHYRLQNFGKLYFGEYRRRKRNAGEARE</sequence>
<dbReference type="AlphaFoldDB" id="W4V745"/>
<dbReference type="Gene3D" id="1.20.1060.20">
    <property type="match status" value="1"/>
</dbReference>
<reference evidence="2" key="1">
    <citation type="journal article" date="2014" name="Genome Announc.">
        <title>Draft Genome Sequence of Clostridium straminisolvens Strain JCM 21531T, Isolated from a Cellulose-Degrading Bacterial Community.</title>
        <authorList>
            <person name="Yuki M."/>
            <person name="Oshima K."/>
            <person name="Suda W."/>
            <person name="Sakamoto M."/>
            <person name="Kitamura K."/>
            <person name="Iida T."/>
            <person name="Hattori M."/>
            <person name="Ohkuma M."/>
        </authorList>
    </citation>
    <scope>NUCLEOTIDE SEQUENCE [LARGE SCALE GENOMIC DNA]</scope>
    <source>
        <strain evidence="2">JCM 21531</strain>
    </source>
</reference>
<organism evidence="2 3">
    <name type="scientific">Acetivibrio straminisolvens JCM 21531</name>
    <dbReference type="NCBI Taxonomy" id="1294263"/>
    <lineage>
        <taxon>Bacteria</taxon>
        <taxon>Bacillati</taxon>
        <taxon>Bacillota</taxon>
        <taxon>Clostridia</taxon>
        <taxon>Eubacteriales</taxon>
        <taxon>Oscillospiraceae</taxon>
        <taxon>Acetivibrio</taxon>
    </lineage>
</organism>
<feature type="coiled-coil region" evidence="1">
    <location>
        <begin position="100"/>
        <end position="155"/>
    </location>
</feature>
<dbReference type="GO" id="GO:0051276">
    <property type="term" value="P:chromosome organization"/>
    <property type="evidence" value="ECO:0007669"/>
    <property type="project" value="InterPro"/>
</dbReference>
<evidence type="ECO:0000256" key="1">
    <source>
        <dbReference type="SAM" id="Coils"/>
    </source>
</evidence>
<keyword evidence="3" id="KW-1185">Reference proteome</keyword>
<dbReference type="STRING" id="1294263.JCM21531_2729"/>